<name>A0A072PA48_9EURO</name>
<dbReference type="RefSeq" id="XP_013259574.1">
    <property type="nucleotide sequence ID" value="XM_013404120.1"/>
</dbReference>
<sequence length="88" mass="9449">MASKAIPSHLRPAAASNGSNGGSAPAGAEKRHHGKTQSHVTHLHNLPPEPPNMASRRARKTLDLPVRALPAARTLQHLEYSDHLRSDV</sequence>
<accession>A0A072PA48</accession>
<gene>
    <name evidence="2" type="ORF">A1O9_07174</name>
</gene>
<organism evidence="2 3">
    <name type="scientific">Exophiala aquamarina CBS 119918</name>
    <dbReference type="NCBI Taxonomy" id="1182545"/>
    <lineage>
        <taxon>Eukaryota</taxon>
        <taxon>Fungi</taxon>
        <taxon>Dikarya</taxon>
        <taxon>Ascomycota</taxon>
        <taxon>Pezizomycotina</taxon>
        <taxon>Eurotiomycetes</taxon>
        <taxon>Chaetothyriomycetidae</taxon>
        <taxon>Chaetothyriales</taxon>
        <taxon>Herpotrichiellaceae</taxon>
        <taxon>Exophiala</taxon>
    </lineage>
</organism>
<dbReference type="AlphaFoldDB" id="A0A072PA48"/>
<evidence type="ECO:0000256" key="1">
    <source>
        <dbReference type="SAM" id="MobiDB-lite"/>
    </source>
</evidence>
<comment type="caution">
    <text evidence="2">The sequence shown here is derived from an EMBL/GenBank/DDBJ whole genome shotgun (WGS) entry which is preliminary data.</text>
</comment>
<keyword evidence="3" id="KW-1185">Reference proteome</keyword>
<protein>
    <submittedName>
        <fullName evidence="2">Uncharacterized protein</fullName>
    </submittedName>
</protein>
<dbReference type="GeneID" id="25282088"/>
<proteinExistence type="predicted"/>
<evidence type="ECO:0000313" key="3">
    <source>
        <dbReference type="Proteomes" id="UP000027920"/>
    </source>
</evidence>
<dbReference type="Proteomes" id="UP000027920">
    <property type="component" value="Unassembled WGS sequence"/>
</dbReference>
<evidence type="ECO:0000313" key="2">
    <source>
        <dbReference type="EMBL" id="KEF56984.1"/>
    </source>
</evidence>
<dbReference type="EMBL" id="AMGV01000005">
    <property type="protein sequence ID" value="KEF56984.1"/>
    <property type="molecule type" value="Genomic_DNA"/>
</dbReference>
<dbReference type="HOGENOM" id="CLU_2469083_0_0_1"/>
<feature type="region of interest" description="Disordered" evidence="1">
    <location>
        <begin position="1"/>
        <end position="62"/>
    </location>
</feature>
<dbReference type="VEuPathDB" id="FungiDB:A1O9_07174"/>
<reference evidence="2 3" key="1">
    <citation type="submission" date="2013-03" db="EMBL/GenBank/DDBJ databases">
        <title>The Genome Sequence of Exophiala aquamarina CBS 119918.</title>
        <authorList>
            <consortium name="The Broad Institute Genomics Platform"/>
            <person name="Cuomo C."/>
            <person name="de Hoog S."/>
            <person name="Gorbushina A."/>
            <person name="Walker B."/>
            <person name="Young S.K."/>
            <person name="Zeng Q."/>
            <person name="Gargeya S."/>
            <person name="Fitzgerald M."/>
            <person name="Haas B."/>
            <person name="Abouelleil A."/>
            <person name="Allen A.W."/>
            <person name="Alvarado L."/>
            <person name="Arachchi H.M."/>
            <person name="Berlin A.M."/>
            <person name="Chapman S.B."/>
            <person name="Gainer-Dewar J."/>
            <person name="Goldberg J."/>
            <person name="Griggs A."/>
            <person name="Gujja S."/>
            <person name="Hansen M."/>
            <person name="Howarth C."/>
            <person name="Imamovic A."/>
            <person name="Ireland A."/>
            <person name="Larimer J."/>
            <person name="McCowan C."/>
            <person name="Murphy C."/>
            <person name="Pearson M."/>
            <person name="Poon T.W."/>
            <person name="Priest M."/>
            <person name="Roberts A."/>
            <person name="Saif S."/>
            <person name="Shea T."/>
            <person name="Sisk P."/>
            <person name="Sykes S."/>
            <person name="Wortman J."/>
            <person name="Nusbaum C."/>
            <person name="Birren B."/>
        </authorList>
    </citation>
    <scope>NUCLEOTIDE SEQUENCE [LARGE SCALE GENOMIC DNA]</scope>
    <source>
        <strain evidence="2 3">CBS 119918</strain>
    </source>
</reference>
<feature type="compositionally biased region" description="Low complexity" evidence="1">
    <location>
        <begin position="12"/>
        <end position="27"/>
    </location>
</feature>